<accession>A0ABU9ZKB8</accession>
<sequence>MKIGRLQHGLGCAIVAHKSFLRLTRIGIDCAVSLNAVQDRRILDNRALIAAASVEEHTVKVTKPGRIAGRLALVGVVDEQGRKLRIGLSIAATEIEAIHKEASSKEFVLIEVVAAPFMREHPRVADASTSASVEPGHNSPALRRNGLSNCSHRRR</sequence>
<comment type="caution">
    <text evidence="2">The sequence shown here is derived from an EMBL/GenBank/DDBJ whole genome shotgun (WGS) entry which is preliminary data.</text>
</comment>
<reference evidence="2 3" key="1">
    <citation type="journal article" date="2023" name="PLoS ONE">
        <title>Complete genome assembly of Hawai'i environmental nontuberculous mycobacteria reveals unexpected co-isolation with methylobacteria.</title>
        <authorList>
            <person name="Hendrix J."/>
            <person name="Epperson L.E."/>
            <person name="Tong E.I."/>
            <person name="Chan Y.L."/>
            <person name="Hasan N.A."/>
            <person name="Dawrs S.N."/>
            <person name="Norton G.J."/>
            <person name="Virdi R."/>
            <person name="Crooks J.L."/>
            <person name="Chan E.D."/>
            <person name="Honda J.R."/>
            <person name="Strong M."/>
        </authorList>
    </citation>
    <scope>NUCLEOTIDE SEQUENCE [LARGE SCALE GENOMIC DNA]</scope>
    <source>
        <strain evidence="2 3">NJH_HI01</strain>
    </source>
</reference>
<feature type="compositionally biased region" description="Polar residues" evidence="1">
    <location>
        <begin position="146"/>
        <end position="155"/>
    </location>
</feature>
<proteinExistence type="predicted"/>
<keyword evidence="3" id="KW-1185">Reference proteome</keyword>
<dbReference type="Proteomes" id="UP001404845">
    <property type="component" value="Unassembled WGS sequence"/>
</dbReference>
<evidence type="ECO:0000256" key="1">
    <source>
        <dbReference type="SAM" id="MobiDB-lite"/>
    </source>
</evidence>
<dbReference type="RefSeq" id="WP_200670532.1">
    <property type="nucleotide sequence ID" value="NZ_JACWCW010000009.1"/>
</dbReference>
<evidence type="ECO:0000313" key="3">
    <source>
        <dbReference type="Proteomes" id="UP001404845"/>
    </source>
</evidence>
<dbReference type="EMBL" id="JAQYXL010000001">
    <property type="protein sequence ID" value="MEN3231465.1"/>
    <property type="molecule type" value="Genomic_DNA"/>
</dbReference>
<evidence type="ECO:0000313" key="2">
    <source>
        <dbReference type="EMBL" id="MEN3231465.1"/>
    </source>
</evidence>
<feature type="region of interest" description="Disordered" evidence="1">
    <location>
        <begin position="124"/>
        <end position="155"/>
    </location>
</feature>
<name>A0ABU9ZKB8_9HYPH</name>
<gene>
    <name evidence="2" type="ORF">PUR21_28195</name>
</gene>
<organism evidence="2 3">
    <name type="scientific">Methylorubrum rhodesianum</name>
    <dbReference type="NCBI Taxonomy" id="29427"/>
    <lineage>
        <taxon>Bacteria</taxon>
        <taxon>Pseudomonadati</taxon>
        <taxon>Pseudomonadota</taxon>
        <taxon>Alphaproteobacteria</taxon>
        <taxon>Hyphomicrobiales</taxon>
        <taxon>Methylobacteriaceae</taxon>
        <taxon>Methylorubrum</taxon>
    </lineage>
</organism>
<protein>
    <submittedName>
        <fullName evidence="2">Uncharacterized protein</fullName>
    </submittedName>
</protein>